<evidence type="ECO:0000256" key="4">
    <source>
        <dbReference type="ARBA" id="ARBA00012458"/>
    </source>
</evidence>
<evidence type="ECO:0000256" key="5">
    <source>
        <dbReference type="ARBA" id="ARBA00022679"/>
    </source>
</evidence>
<proteinExistence type="predicted"/>
<keyword evidence="7" id="KW-0460">Magnesium</keyword>
<dbReference type="GO" id="GO:0046654">
    <property type="term" value="P:tetrahydrofolate biosynthetic process"/>
    <property type="evidence" value="ECO:0007669"/>
    <property type="project" value="TreeGrafter"/>
</dbReference>
<evidence type="ECO:0000256" key="6">
    <source>
        <dbReference type="ARBA" id="ARBA00022723"/>
    </source>
</evidence>
<dbReference type="AlphaFoldDB" id="A0A7W6G3I1"/>
<dbReference type="Pfam" id="PF00809">
    <property type="entry name" value="Pterin_bind"/>
    <property type="match status" value="1"/>
</dbReference>
<dbReference type="GO" id="GO:0005829">
    <property type="term" value="C:cytosol"/>
    <property type="evidence" value="ECO:0007669"/>
    <property type="project" value="TreeGrafter"/>
</dbReference>
<dbReference type="GO" id="GO:0046656">
    <property type="term" value="P:folic acid biosynthetic process"/>
    <property type="evidence" value="ECO:0007669"/>
    <property type="project" value="UniProtKB-KW"/>
</dbReference>
<comment type="pathway">
    <text evidence="3">Cofactor biosynthesis; tetrahydrofolate biosynthesis; 7,8-dihydrofolate from 2-amino-4-hydroxy-6-hydroxymethyl-7,8-dihydropteridine diphosphate and 4-aminobenzoate: step 1/2.</text>
</comment>
<comment type="caution">
    <text evidence="10">The sequence shown here is derived from an EMBL/GenBank/DDBJ whole genome shotgun (WGS) entry which is preliminary data.</text>
</comment>
<dbReference type="EC" id="2.5.1.15" evidence="4"/>
<dbReference type="PROSITE" id="PS50972">
    <property type="entry name" value="PTERIN_BINDING"/>
    <property type="match status" value="1"/>
</dbReference>
<reference evidence="10 11" key="1">
    <citation type="submission" date="2020-08" db="EMBL/GenBank/DDBJ databases">
        <title>Genomic Encyclopedia of Type Strains, Phase IV (KMG-IV): sequencing the most valuable type-strain genomes for metagenomic binning, comparative biology and taxonomic classification.</title>
        <authorList>
            <person name="Goeker M."/>
        </authorList>
    </citation>
    <scope>NUCLEOTIDE SEQUENCE [LARGE SCALE GENOMIC DNA]</scope>
    <source>
        <strain evidence="10 11">DSM 26438</strain>
    </source>
</reference>
<evidence type="ECO:0000256" key="7">
    <source>
        <dbReference type="ARBA" id="ARBA00022842"/>
    </source>
</evidence>
<protein>
    <recommendedName>
        <fullName evidence="4">dihydropteroate synthase</fullName>
        <ecNumber evidence="4">2.5.1.15</ecNumber>
    </recommendedName>
</protein>
<evidence type="ECO:0000313" key="10">
    <source>
        <dbReference type="EMBL" id="MBB3947855.1"/>
    </source>
</evidence>
<dbReference type="CDD" id="cd00739">
    <property type="entry name" value="DHPS"/>
    <property type="match status" value="1"/>
</dbReference>
<dbReference type="RefSeq" id="WP_183897373.1">
    <property type="nucleotide sequence ID" value="NZ_JACIDV010000013.1"/>
</dbReference>
<dbReference type="PANTHER" id="PTHR20941">
    <property type="entry name" value="FOLATE SYNTHESIS PROTEINS"/>
    <property type="match status" value="1"/>
</dbReference>
<keyword evidence="6" id="KW-0479">Metal-binding</keyword>
<dbReference type="EMBL" id="JACIDV010000013">
    <property type="protein sequence ID" value="MBB3947855.1"/>
    <property type="molecule type" value="Genomic_DNA"/>
</dbReference>
<keyword evidence="8" id="KW-0289">Folate biosynthesis</keyword>
<dbReference type="NCBIfam" id="TIGR01496">
    <property type="entry name" value="DHPS"/>
    <property type="match status" value="1"/>
</dbReference>
<dbReference type="InterPro" id="IPR011005">
    <property type="entry name" value="Dihydropteroate_synth-like_sf"/>
</dbReference>
<dbReference type="SUPFAM" id="SSF51717">
    <property type="entry name" value="Dihydropteroate synthetase-like"/>
    <property type="match status" value="1"/>
</dbReference>
<dbReference type="GO" id="GO:0046872">
    <property type="term" value="F:metal ion binding"/>
    <property type="evidence" value="ECO:0007669"/>
    <property type="project" value="UniProtKB-KW"/>
</dbReference>
<organism evidence="10 11">
    <name type="scientific">Rhizobium skierniewicense</name>
    <dbReference type="NCBI Taxonomy" id="984260"/>
    <lineage>
        <taxon>Bacteria</taxon>
        <taxon>Pseudomonadati</taxon>
        <taxon>Pseudomonadota</taxon>
        <taxon>Alphaproteobacteria</taxon>
        <taxon>Hyphomicrobiales</taxon>
        <taxon>Rhizobiaceae</taxon>
        <taxon>Rhizobium/Agrobacterium group</taxon>
        <taxon>Rhizobium</taxon>
    </lineage>
</organism>
<dbReference type="PROSITE" id="PS00793">
    <property type="entry name" value="DHPS_2"/>
    <property type="match status" value="1"/>
</dbReference>
<comment type="catalytic activity">
    <reaction evidence="1">
        <text>(7,8-dihydropterin-6-yl)methyl diphosphate + 4-aminobenzoate = 7,8-dihydropteroate + diphosphate</text>
        <dbReference type="Rhea" id="RHEA:19949"/>
        <dbReference type="ChEBI" id="CHEBI:17836"/>
        <dbReference type="ChEBI" id="CHEBI:17839"/>
        <dbReference type="ChEBI" id="CHEBI:33019"/>
        <dbReference type="ChEBI" id="CHEBI:72950"/>
        <dbReference type="EC" id="2.5.1.15"/>
    </reaction>
</comment>
<gene>
    <name evidence="10" type="ORF">GGQ73_003828</name>
</gene>
<dbReference type="PANTHER" id="PTHR20941:SF1">
    <property type="entry name" value="FOLIC ACID SYNTHESIS PROTEIN FOL1"/>
    <property type="match status" value="1"/>
</dbReference>
<dbReference type="Gene3D" id="3.20.20.20">
    <property type="entry name" value="Dihydropteroate synthase-like"/>
    <property type="match status" value="1"/>
</dbReference>
<keyword evidence="11" id="KW-1185">Reference proteome</keyword>
<dbReference type="InterPro" id="IPR006390">
    <property type="entry name" value="DHP_synth_dom"/>
</dbReference>
<keyword evidence="5 10" id="KW-0808">Transferase</keyword>
<comment type="cofactor">
    <cofactor evidence="2">
        <name>Mg(2+)</name>
        <dbReference type="ChEBI" id="CHEBI:18420"/>
    </cofactor>
</comment>
<sequence>MAIVNTTPDSFSDGGRYLDTERAVSHARSCVEDGAAIIDIGGESTRPGAATVTAQEEQDRVLPVIAALAKQTDALISVDTYRAETAKLAVEAGAHIVNDVFGLQKDQDMAAVIGRSGAGVCIMHTGRDREKLTDVIADQFAFLNRSLDIAAAAGILRKAIVLDPGFGFAKDTAENIALMSRFDELAAFGLPILAGTSRKRFIGALTSRDAAGDRDVGTAATTSILRLAGACVFRVHNVAMTRDALNIADAILMHKKQYGEGRE</sequence>
<evidence type="ECO:0000256" key="3">
    <source>
        <dbReference type="ARBA" id="ARBA00004763"/>
    </source>
</evidence>
<evidence type="ECO:0000256" key="1">
    <source>
        <dbReference type="ARBA" id="ARBA00000012"/>
    </source>
</evidence>
<dbReference type="Proteomes" id="UP000565286">
    <property type="component" value="Unassembled WGS sequence"/>
</dbReference>
<name>A0A7W6G3I1_9HYPH</name>
<dbReference type="InterPro" id="IPR000489">
    <property type="entry name" value="Pterin-binding_dom"/>
</dbReference>
<dbReference type="GO" id="GO:0004156">
    <property type="term" value="F:dihydropteroate synthase activity"/>
    <property type="evidence" value="ECO:0007669"/>
    <property type="project" value="UniProtKB-EC"/>
</dbReference>
<evidence type="ECO:0000256" key="2">
    <source>
        <dbReference type="ARBA" id="ARBA00001946"/>
    </source>
</evidence>
<evidence type="ECO:0000256" key="8">
    <source>
        <dbReference type="ARBA" id="ARBA00022909"/>
    </source>
</evidence>
<evidence type="ECO:0000313" key="11">
    <source>
        <dbReference type="Proteomes" id="UP000565286"/>
    </source>
</evidence>
<accession>A0A7W6G3I1</accession>
<evidence type="ECO:0000259" key="9">
    <source>
        <dbReference type="PROSITE" id="PS50972"/>
    </source>
</evidence>
<feature type="domain" description="Pterin-binding" evidence="9">
    <location>
        <begin position="1"/>
        <end position="246"/>
    </location>
</feature>
<dbReference type="InterPro" id="IPR045031">
    <property type="entry name" value="DHP_synth-like"/>
</dbReference>